<keyword evidence="4" id="KW-0133">Cell shape</keyword>
<evidence type="ECO:0000256" key="2">
    <source>
        <dbReference type="ARBA" id="ARBA00022729"/>
    </source>
</evidence>
<dbReference type="GO" id="GO:0071555">
    <property type="term" value="P:cell wall organization"/>
    <property type="evidence" value="ECO:0007669"/>
    <property type="project" value="UniProtKB-KW"/>
</dbReference>
<dbReference type="RefSeq" id="WP_022111864.1">
    <property type="nucleotide sequence ID" value="NZ_QSHO01000004.1"/>
</dbReference>
<evidence type="ECO:0000256" key="3">
    <source>
        <dbReference type="ARBA" id="ARBA00022801"/>
    </source>
</evidence>
<sequence length="468" mass="52931">MRYKIDRNHKITRFLCLLLGMILLTGSMCIPVYAAEYWPEGPEVVSPNVIVMEASTGTVLYDRDSLEAHYPASITKIMTTLIALENSDLNDIVTFSDAAIDNTEGSGIARDYGEQMTMEQCLYAVMLASANECAYAVAEHVGGTIENFVAMMNEKAKELGCQNTHFANPHGLHDENHYTCCYDMALIARAAYQNETFRIIVGTARYTIPPTNKHAEQTDLQNHNEMLYPFQTNKYVYDGCTGGKTGYTNAANSTLVTYAERDGMTLICVVMNTQSPNQWLDSRNLFDYCFDNFQLFNIAENETNYTSAEQKNAGTLNTNEPFVDIDKDAGIVLPKTAEFSDATSKIVYDDVTNDTVGTIEYTYAGHEVGKADIVKTNVQVPEYKFSNQTDVSEEAQTEETEHVSKIQIRMSTIITVVVVVLVLLVLGIIIKKVADNFYIIKHNFEVRKEHKRLFKREKKRNKRRRRRR</sequence>
<dbReference type="SUPFAM" id="SSF56601">
    <property type="entry name" value="beta-lactamase/transpeptidase-like"/>
    <property type="match status" value="1"/>
</dbReference>
<feature type="transmembrane region" description="Helical" evidence="10">
    <location>
        <begin position="410"/>
        <end position="430"/>
    </location>
</feature>
<feature type="domain" description="Peptidase S11 D-alanyl-D-alanine carboxypeptidase A N-terminal" evidence="11">
    <location>
        <begin position="41"/>
        <end position="274"/>
    </location>
</feature>
<dbReference type="Pfam" id="PF00768">
    <property type="entry name" value="Peptidase_S11"/>
    <property type="match status" value="1"/>
</dbReference>
<evidence type="ECO:0000313" key="14">
    <source>
        <dbReference type="Proteomes" id="UP000283513"/>
    </source>
</evidence>
<name>A0A413Z9G9_9FIRM</name>
<dbReference type="Gene3D" id="3.40.710.10">
    <property type="entry name" value="DD-peptidase/beta-lactamase superfamily"/>
    <property type="match status" value="1"/>
</dbReference>
<dbReference type="GO" id="GO:0006508">
    <property type="term" value="P:proteolysis"/>
    <property type="evidence" value="ECO:0007669"/>
    <property type="project" value="InterPro"/>
</dbReference>
<dbReference type="PRINTS" id="PR00725">
    <property type="entry name" value="DADACBPTASE1"/>
</dbReference>
<gene>
    <name evidence="13" type="ORF">DW856_05670</name>
    <name evidence="12" type="ORF">GCK47_11175</name>
</gene>
<proteinExistence type="inferred from homology"/>
<dbReference type="GO" id="GO:0009002">
    <property type="term" value="F:serine-type D-Ala-D-Ala carboxypeptidase activity"/>
    <property type="evidence" value="ECO:0007669"/>
    <property type="project" value="InterPro"/>
</dbReference>
<dbReference type="GO" id="GO:0009252">
    <property type="term" value="P:peptidoglycan biosynthetic process"/>
    <property type="evidence" value="ECO:0007669"/>
    <property type="project" value="UniProtKB-KW"/>
</dbReference>
<dbReference type="GO" id="GO:0008360">
    <property type="term" value="P:regulation of cell shape"/>
    <property type="evidence" value="ECO:0007669"/>
    <property type="project" value="UniProtKB-KW"/>
</dbReference>
<evidence type="ECO:0000256" key="7">
    <source>
        <dbReference type="PIRSR" id="PIRSR618044-1"/>
    </source>
</evidence>
<dbReference type="Proteomes" id="UP000479531">
    <property type="component" value="Unassembled WGS sequence"/>
</dbReference>
<evidence type="ECO:0000259" key="11">
    <source>
        <dbReference type="Pfam" id="PF00768"/>
    </source>
</evidence>
<accession>A0A413Z9G9</accession>
<dbReference type="EMBL" id="WGGT01000013">
    <property type="protein sequence ID" value="MVQ46247.1"/>
    <property type="molecule type" value="Genomic_DNA"/>
</dbReference>
<evidence type="ECO:0000256" key="10">
    <source>
        <dbReference type="SAM" id="Phobius"/>
    </source>
</evidence>
<organism evidence="13 14">
    <name type="scientific">Roseburia intestinalis</name>
    <dbReference type="NCBI Taxonomy" id="166486"/>
    <lineage>
        <taxon>Bacteria</taxon>
        <taxon>Bacillati</taxon>
        <taxon>Bacillota</taxon>
        <taxon>Clostridia</taxon>
        <taxon>Lachnospirales</taxon>
        <taxon>Lachnospiraceae</taxon>
        <taxon>Roseburia</taxon>
    </lineage>
</organism>
<evidence type="ECO:0000313" key="15">
    <source>
        <dbReference type="Proteomes" id="UP000479531"/>
    </source>
</evidence>
<keyword evidence="3" id="KW-0378">Hydrolase</keyword>
<evidence type="ECO:0000256" key="9">
    <source>
        <dbReference type="RuleBase" id="RU004016"/>
    </source>
</evidence>
<protein>
    <submittedName>
        <fullName evidence="13">D-alanyl-D-alanine carboxypeptidase</fullName>
    </submittedName>
</protein>
<dbReference type="InterPro" id="IPR018044">
    <property type="entry name" value="Peptidase_S11"/>
</dbReference>
<evidence type="ECO:0000256" key="1">
    <source>
        <dbReference type="ARBA" id="ARBA00007164"/>
    </source>
</evidence>
<evidence type="ECO:0000256" key="4">
    <source>
        <dbReference type="ARBA" id="ARBA00022960"/>
    </source>
</evidence>
<reference evidence="13 14" key="1">
    <citation type="submission" date="2018-08" db="EMBL/GenBank/DDBJ databases">
        <title>A genome reference for cultivated species of the human gut microbiota.</title>
        <authorList>
            <person name="Zou Y."/>
            <person name="Xue W."/>
            <person name="Luo G."/>
        </authorList>
    </citation>
    <scope>NUCLEOTIDE SEQUENCE [LARGE SCALE GENOMIC DNA]</scope>
    <source>
        <strain evidence="13 14">AM37-1AC</strain>
    </source>
</reference>
<dbReference type="InterPro" id="IPR001967">
    <property type="entry name" value="Peptidase_S11_N"/>
</dbReference>
<feature type="active site" description="Acyl-ester intermediate" evidence="7">
    <location>
        <position position="73"/>
    </location>
</feature>
<reference evidence="12 15" key="2">
    <citation type="submission" date="2019-10" db="EMBL/GenBank/DDBJ databases">
        <title>Roseburia spp. ameliorate alcoholic fatty liver via restoration of gut barrier function.</title>
        <authorList>
            <person name="Seo B."/>
            <person name="Ko G."/>
        </authorList>
    </citation>
    <scope>NUCLEOTIDE SEQUENCE [LARGE SCALE GENOMIC DNA]</scope>
    <source>
        <strain evidence="12 15">SNUG30017</strain>
    </source>
</reference>
<evidence type="ECO:0000313" key="12">
    <source>
        <dbReference type="EMBL" id="MVQ46247.1"/>
    </source>
</evidence>
<comment type="caution">
    <text evidence="13">The sequence shown here is derived from an EMBL/GenBank/DDBJ whole genome shotgun (WGS) entry which is preliminary data.</text>
</comment>
<evidence type="ECO:0000256" key="5">
    <source>
        <dbReference type="ARBA" id="ARBA00022984"/>
    </source>
</evidence>
<keyword evidence="13" id="KW-0645">Protease</keyword>
<keyword evidence="2" id="KW-0732">Signal</keyword>
<feature type="active site" description="Proton acceptor" evidence="7">
    <location>
        <position position="76"/>
    </location>
</feature>
<dbReference type="InterPro" id="IPR012338">
    <property type="entry name" value="Beta-lactam/transpept-like"/>
</dbReference>
<evidence type="ECO:0000256" key="6">
    <source>
        <dbReference type="ARBA" id="ARBA00023316"/>
    </source>
</evidence>
<dbReference type="PANTHER" id="PTHR21581">
    <property type="entry name" value="D-ALANYL-D-ALANINE CARBOXYPEPTIDASE"/>
    <property type="match status" value="1"/>
</dbReference>
<keyword evidence="10" id="KW-0472">Membrane</keyword>
<keyword evidence="6" id="KW-0961">Cell wall biogenesis/degradation</keyword>
<dbReference type="PANTHER" id="PTHR21581:SF33">
    <property type="entry name" value="D-ALANYL-D-ALANINE CARBOXYPEPTIDASE DACB"/>
    <property type="match status" value="1"/>
</dbReference>
<feature type="binding site" evidence="8">
    <location>
        <position position="244"/>
    </location>
    <ligand>
        <name>substrate</name>
    </ligand>
</feature>
<evidence type="ECO:0000256" key="8">
    <source>
        <dbReference type="PIRSR" id="PIRSR618044-2"/>
    </source>
</evidence>
<dbReference type="EMBL" id="QSHO01000004">
    <property type="protein sequence ID" value="RHC18435.1"/>
    <property type="molecule type" value="Genomic_DNA"/>
</dbReference>
<feature type="active site" evidence="7">
    <location>
        <position position="129"/>
    </location>
</feature>
<dbReference type="Proteomes" id="UP000283513">
    <property type="component" value="Unassembled WGS sequence"/>
</dbReference>
<keyword evidence="10" id="KW-0812">Transmembrane</keyword>
<keyword evidence="13" id="KW-0121">Carboxypeptidase</keyword>
<comment type="similarity">
    <text evidence="1 9">Belongs to the peptidase S11 family.</text>
</comment>
<dbReference type="AlphaFoldDB" id="A0A413Z9G9"/>
<evidence type="ECO:0000313" key="13">
    <source>
        <dbReference type="EMBL" id="RHC18435.1"/>
    </source>
</evidence>
<keyword evidence="10" id="KW-1133">Transmembrane helix</keyword>
<keyword evidence="5" id="KW-0573">Peptidoglycan synthesis</keyword>